<dbReference type="AlphaFoldDB" id="A0AA41FZP1"/>
<proteinExistence type="predicted"/>
<name>A0AA41FZP1_9EURY</name>
<gene>
    <name evidence="2" type="ORF">KTS37_07980</name>
</gene>
<evidence type="ECO:0000259" key="1">
    <source>
        <dbReference type="Pfam" id="PF00582"/>
    </source>
</evidence>
<accession>A0AA41FZP1</accession>
<comment type="caution">
    <text evidence="2">The sequence shown here is derived from an EMBL/GenBank/DDBJ whole genome shotgun (WGS) entry which is preliminary data.</text>
</comment>
<evidence type="ECO:0000313" key="3">
    <source>
        <dbReference type="Proteomes" id="UP001166304"/>
    </source>
</evidence>
<dbReference type="Gene3D" id="3.40.50.620">
    <property type="entry name" value="HUPs"/>
    <property type="match status" value="1"/>
</dbReference>
<organism evidence="2 3">
    <name type="scientific">Haloarcula salina</name>
    <dbReference type="NCBI Taxonomy" id="1429914"/>
    <lineage>
        <taxon>Archaea</taxon>
        <taxon>Methanobacteriati</taxon>
        <taxon>Methanobacteriota</taxon>
        <taxon>Stenosarchaea group</taxon>
        <taxon>Halobacteria</taxon>
        <taxon>Halobacteriales</taxon>
        <taxon>Haloarculaceae</taxon>
        <taxon>Haloarcula</taxon>
    </lineage>
</organism>
<sequence length="138" mass="14977">MVFLVPFDGSPLADAALDRAVAYAAALDEDVVAVAFIPTGDDYAERRRRVDPTEDFAAETAASDLRRKIEEATDDAELRYDDVSAHSTSELSATIRQTARDVDAGVVFLGSDDSENIVVPIEDLTDGDGYDVHIVRQD</sequence>
<dbReference type="SUPFAM" id="SSF52402">
    <property type="entry name" value="Adenine nucleotide alpha hydrolases-like"/>
    <property type="match status" value="1"/>
</dbReference>
<dbReference type="CDD" id="cd00293">
    <property type="entry name" value="USP-like"/>
    <property type="match status" value="1"/>
</dbReference>
<dbReference type="EMBL" id="JAHQXE010000002">
    <property type="protein sequence ID" value="MBV0901727.1"/>
    <property type="molecule type" value="Genomic_DNA"/>
</dbReference>
<dbReference type="InterPro" id="IPR014729">
    <property type="entry name" value="Rossmann-like_a/b/a_fold"/>
</dbReference>
<dbReference type="Proteomes" id="UP001166304">
    <property type="component" value="Unassembled WGS sequence"/>
</dbReference>
<reference evidence="2" key="1">
    <citation type="submission" date="2021-06" db="EMBL/GenBank/DDBJ databases">
        <title>New haloarchaea isolates fom saline soil.</title>
        <authorList>
            <person name="Duran-Viseras A."/>
            <person name="Sanchez-Porro C.S."/>
            <person name="Ventosa A."/>
        </authorList>
    </citation>
    <scope>NUCLEOTIDE SEQUENCE</scope>
    <source>
        <strain evidence="2">JCM 18369</strain>
    </source>
</reference>
<protein>
    <submittedName>
        <fullName evidence="2">Universal stress protein</fullName>
    </submittedName>
</protein>
<evidence type="ECO:0000313" key="2">
    <source>
        <dbReference type="EMBL" id="MBV0901727.1"/>
    </source>
</evidence>
<dbReference type="Pfam" id="PF00582">
    <property type="entry name" value="Usp"/>
    <property type="match status" value="1"/>
</dbReference>
<dbReference type="InterPro" id="IPR006016">
    <property type="entry name" value="UspA"/>
</dbReference>
<feature type="domain" description="UspA" evidence="1">
    <location>
        <begin position="3"/>
        <end position="112"/>
    </location>
</feature>
<dbReference type="RefSeq" id="WP_162412923.1">
    <property type="nucleotide sequence ID" value="NZ_JAHQXE010000002.1"/>
</dbReference>
<keyword evidence="3" id="KW-1185">Reference proteome</keyword>